<dbReference type="EMBL" id="CP051480">
    <property type="protein sequence ID" value="QJG66622.1"/>
    <property type="molecule type" value="Genomic_DNA"/>
</dbReference>
<feature type="compositionally biased region" description="Low complexity" evidence="1">
    <location>
        <begin position="1"/>
        <end position="19"/>
    </location>
</feature>
<evidence type="ECO:0000313" key="3">
    <source>
        <dbReference type="Proteomes" id="UP000501728"/>
    </source>
</evidence>
<feature type="region of interest" description="Disordered" evidence="1">
    <location>
        <begin position="1"/>
        <end position="77"/>
    </location>
</feature>
<organism evidence="2 3">
    <name type="scientific">Mycoplasma phocoeninasale</name>
    <dbReference type="NCBI Taxonomy" id="2726117"/>
    <lineage>
        <taxon>Bacteria</taxon>
        <taxon>Bacillati</taxon>
        <taxon>Mycoplasmatota</taxon>
        <taxon>Mollicutes</taxon>
        <taxon>Mycoplasmataceae</taxon>
        <taxon>Mycoplasma</taxon>
    </lineage>
</organism>
<dbReference type="RefSeq" id="WP_169580445.1">
    <property type="nucleotide sequence ID" value="NZ_CP051480.1"/>
</dbReference>
<name>A0A858U2I5_9MOLU</name>
<feature type="compositionally biased region" description="Basic and acidic residues" evidence="1">
    <location>
        <begin position="66"/>
        <end position="77"/>
    </location>
</feature>
<proteinExistence type="predicted"/>
<evidence type="ECO:0000256" key="1">
    <source>
        <dbReference type="SAM" id="MobiDB-lite"/>
    </source>
</evidence>
<reference evidence="2 3" key="1">
    <citation type="submission" date="2020-04" db="EMBL/GenBank/DDBJ databases">
        <title>Novel Mycoplasma species detected in Phocoena phocoena (harbor porpoise) from the USA.</title>
        <authorList>
            <person name="Volokhov D.V."/>
        </authorList>
    </citation>
    <scope>NUCLEOTIDE SEQUENCE [LARGE SCALE GENOMIC DNA]</scope>
    <source>
        <strain evidence="2 3">C264-NAS</strain>
    </source>
</reference>
<dbReference type="AlphaFoldDB" id="A0A858U2I5"/>
<protein>
    <recommendedName>
        <fullName evidence="4">Lipoprotein</fullName>
    </recommendedName>
</protein>
<evidence type="ECO:0000313" key="2">
    <source>
        <dbReference type="EMBL" id="QJG66622.1"/>
    </source>
</evidence>
<accession>A0A858U2I5</accession>
<sequence length="422" mass="49559">MSCVIPNNNSNNNDNSNDPSKNKENESPNQNSMSEKEKSDSQGKISNPEPSPETPQKNGDGGNNSGDKKENDKQIESRNESYYWTSSLTEMPKPLFTEGKAADKFVGYVLNIGALEINNRIISTQEANKRFEEAKKQWEIINNDFLAYDASYRQKYGKTISTDKIGYFNNAEEHFETRKKAAKTRISFENWVGNLRYFSHQRQNTSDFKRLSDNDKNFISDLNADFWLDFSLVKKDGHKARNINVMDEFLGDYFSLIDLLKRDLRLSDRSLNEQFSDETKEALKNVMKNTFQFLGKTRSMFLEFKDDEKFFFDLADFAAEYDPAWRFNRMIKLLNEFLMPLAIATNTYAVDKIEFWYDRAFRDEREWYPKYLFNKWDNTNGQRVGELKEYKSRDEAIKVWKRFVANNVGLDIYFGDIDKKEN</sequence>
<keyword evidence="3" id="KW-1185">Reference proteome</keyword>
<gene>
    <name evidence="2" type="ORF">HGG64_02855</name>
</gene>
<dbReference type="Proteomes" id="UP000501728">
    <property type="component" value="Chromosome"/>
</dbReference>
<evidence type="ECO:0008006" key="4">
    <source>
        <dbReference type="Google" id="ProtNLM"/>
    </source>
</evidence>
<dbReference type="KEGG" id="mphn:HGG64_02855"/>